<dbReference type="InterPro" id="IPR036291">
    <property type="entry name" value="NAD(P)-bd_dom_sf"/>
</dbReference>
<sequence length="267" mass="28132">MSLQLFDLAGKTALITGASQGIGLALSRGLGLAGARVILSARRPDTLHAAVQKLLSEGVDAHGYAFDVTNEAEVLDAVASIEATHGPLDILINNAGIIRRNPAENLTLSDWDAVILTNLTAPFMVAQAVGRQMIGRRGGKIINICSLMSELGRDTVVAYSAAKGGLKMLTRNLATEWAGYNIQVNGLAPGYIATPINADYRTPDNPLNDYILSRTPAGRWGAPADLVGTTIFLASAASDFVNGQLIYVDGGLVTTFGKPFNTVKPKD</sequence>
<dbReference type="InterPro" id="IPR020904">
    <property type="entry name" value="Sc_DH/Rdtase_CS"/>
</dbReference>
<dbReference type="AlphaFoldDB" id="A0A7C9BD56"/>
<comment type="caution">
    <text evidence="5">The sequence shown here is derived from an EMBL/GenBank/DDBJ whole genome shotgun (WGS) entry which is preliminary data.</text>
</comment>
<feature type="domain" description="Ketoreductase" evidence="4">
    <location>
        <begin position="11"/>
        <end position="180"/>
    </location>
</feature>
<dbReference type="PANTHER" id="PTHR42760:SF5">
    <property type="entry name" value="2-DEHYDRO-3-DEOXY-D-GLUCONATE 5-DEHYDROGENASE"/>
    <property type="match status" value="1"/>
</dbReference>
<dbReference type="GO" id="GO:0016616">
    <property type="term" value="F:oxidoreductase activity, acting on the CH-OH group of donors, NAD or NADP as acceptor"/>
    <property type="evidence" value="ECO:0007669"/>
    <property type="project" value="TreeGrafter"/>
</dbReference>
<dbReference type="PRINTS" id="PR00081">
    <property type="entry name" value="GDHRDH"/>
</dbReference>
<dbReference type="EMBL" id="WHLY01000001">
    <property type="protein sequence ID" value="MPR31883.1"/>
    <property type="molecule type" value="Genomic_DNA"/>
</dbReference>
<organism evidence="5 6">
    <name type="scientific">Salmonirosea aquatica</name>
    <dbReference type="NCBI Taxonomy" id="2654236"/>
    <lineage>
        <taxon>Bacteria</taxon>
        <taxon>Pseudomonadati</taxon>
        <taxon>Bacteroidota</taxon>
        <taxon>Cytophagia</taxon>
        <taxon>Cytophagales</taxon>
        <taxon>Spirosomataceae</taxon>
        <taxon>Salmonirosea</taxon>
    </lineage>
</organism>
<dbReference type="PROSITE" id="PS00061">
    <property type="entry name" value="ADH_SHORT"/>
    <property type="match status" value="1"/>
</dbReference>
<dbReference type="Gene3D" id="3.40.50.720">
    <property type="entry name" value="NAD(P)-binding Rossmann-like Domain"/>
    <property type="match status" value="1"/>
</dbReference>
<dbReference type="RefSeq" id="WP_152755944.1">
    <property type="nucleotide sequence ID" value="NZ_WHLY01000001.1"/>
</dbReference>
<dbReference type="InterPro" id="IPR057326">
    <property type="entry name" value="KR_dom"/>
</dbReference>
<accession>A0A7C9BD56</accession>
<evidence type="ECO:0000313" key="6">
    <source>
        <dbReference type="Proteomes" id="UP000479293"/>
    </source>
</evidence>
<dbReference type="CDD" id="cd05347">
    <property type="entry name" value="Ga5DH-like_SDR_c"/>
    <property type="match status" value="1"/>
</dbReference>
<evidence type="ECO:0000259" key="4">
    <source>
        <dbReference type="SMART" id="SM00822"/>
    </source>
</evidence>
<dbReference type="SMART" id="SM00822">
    <property type="entry name" value="PKS_KR"/>
    <property type="match status" value="1"/>
</dbReference>
<gene>
    <name evidence="5" type="ORF">GBK04_00595</name>
</gene>
<dbReference type="PANTHER" id="PTHR42760">
    <property type="entry name" value="SHORT-CHAIN DEHYDROGENASES/REDUCTASES FAMILY MEMBER"/>
    <property type="match status" value="1"/>
</dbReference>
<comment type="similarity">
    <text evidence="1 3">Belongs to the short-chain dehydrogenases/reductases (SDR) family.</text>
</comment>
<evidence type="ECO:0000256" key="1">
    <source>
        <dbReference type="ARBA" id="ARBA00006484"/>
    </source>
</evidence>
<evidence type="ECO:0000256" key="3">
    <source>
        <dbReference type="RuleBase" id="RU000363"/>
    </source>
</evidence>
<keyword evidence="2" id="KW-0560">Oxidoreductase</keyword>
<reference evidence="5 6" key="1">
    <citation type="submission" date="2019-10" db="EMBL/GenBank/DDBJ databases">
        <title>Draft Genome Sequence of Cytophagaceae sp. SJW1-29.</title>
        <authorList>
            <person name="Choi A."/>
        </authorList>
    </citation>
    <scope>NUCLEOTIDE SEQUENCE [LARGE SCALE GENOMIC DNA]</scope>
    <source>
        <strain evidence="5 6">SJW1-29</strain>
    </source>
</reference>
<dbReference type="Proteomes" id="UP000479293">
    <property type="component" value="Unassembled WGS sequence"/>
</dbReference>
<protein>
    <submittedName>
        <fullName evidence="5">SDR family NAD(P)-dependent oxidoreductase</fullName>
    </submittedName>
</protein>
<dbReference type="Pfam" id="PF00106">
    <property type="entry name" value="adh_short"/>
    <property type="match status" value="1"/>
</dbReference>
<evidence type="ECO:0000313" key="5">
    <source>
        <dbReference type="EMBL" id="MPR31883.1"/>
    </source>
</evidence>
<dbReference type="PRINTS" id="PR00080">
    <property type="entry name" value="SDRFAMILY"/>
</dbReference>
<keyword evidence="6" id="KW-1185">Reference proteome</keyword>
<evidence type="ECO:0000256" key="2">
    <source>
        <dbReference type="ARBA" id="ARBA00023002"/>
    </source>
</evidence>
<dbReference type="InterPro" id="IPR002347">
    <property type="entry name" value="SDR_fam"/>
</dbReference>
<dbReference type="SUPFAM" id="SSF51735">
    <property type="entry name" value="NAD(P)-binding Rossmann-fold domains"/>
    <property type="match status" value="1"/>
</dbReference>
<dbReference type="FunFam" id="3.40.50.720:FF:000084">
    <property type="entry name" value="Short-chain dehydrogenase reductase"/>
    <property type="match status" value="1"/>
</dbReference>
<proteinExistence type="inferred from homology"/>
<name>A0A7C9BD56_9BACT</name>